<comment type="caution">
    <text evidence="1">The sequence shown here is derived from an EMBL/GenBank/DDBJ whole genome shotgun (WGS) entry which is preliminary data.</text>
</comment>
<protein>
    <submittedName>
        <fullName evidence="1">DUF3310 domain-containing protein</fullName>
    </submittedName>
</protein>
<dbReference type="RefSeq" id="WP_156867224.1">
    <property type="nucleotide sequence ID" value="NZ_WEIK01000006.1"/>
</dbReference>
<evidence type="ECO:0000313" key="2">
    <source>
        <dbReference type="Proteomes" id="UP000440965"/>
    </source>
</evidence>
<sequence>MNSETVEAAVTPKADFVQIGGSHYLKSIQPFDIVRVWGLGFFRGNVVKYVLRCLDKNGKEDLMKARHYLDVCIENYEELRESTF</sequence>
<name>A0A7X3F166_9PSED</name>
<dbReference type="Pfam" id="PF11753">
    <property type="entry name" value="DUF3310"/>
    <property type="match status" value="1"/>
</dbReference>
<dbReference type="EMBL" id="WEIK01000006">
    <property type="protein sequence ID" value="MVF49540.1"/>
    <property type="molecule type" value="Genomic_DNA"/>
</dbReference>
<dbReference type="InterPro" id="IPR021739">
    <property type="entry name" value="SaV-like"/>
</dbReference>
<reference evidence="1 2" key="1">
    <citation type="submission" date="2019-10" db="EMBL/GenBank/DDBJ databases">
        <title>XDR Pseudomonas monteilii producing IMP-16 from LCR.</title>
        <authorList>
            <person name="Ballaben A."/>
            <person name="Doi Y."/>
        </authorList>
    </citation>
    <scope>NUCLEOTIDE SEQUENCE [LARGE SCALE GENOMIC DNA]</scope>
    <source>
        <strain evidence="1 2">597/14</strain>
    </source>
</reference>
<accession>A0A7X3F166</accession>
<proteinExistence type="predicted"/>
<dbReference type="Proteomes" id="UP000440965">
    <property type="component" value="Unassembled WGS sequence"/>
</dbReference>
<gene>
    <name evidence="1" type="ORF">F9Z43_09435</name>
</gene>
<evidence type="ECO:0000313" key="1">
    <source>
        <dbReference type="EMBL" id="MVF49540.1"/>
    </source>
</evidence>
<dbReference type="AlphaFoldDB" id="A0A7X3F166"/>
<organism evidence="1 2">
    <name type="scientific">Pseudomonas monteilii</name>
    <dbReference type="NCBI Taxonomy" id="76759"/>
    <lineage>
        <taxon>Bacteria</taxon>
        <taxon>Pseudomonadati</taxon>
        <taxon>Pseudomonadota</taxon>
        <taxon>Gammaproteobacteria</taxon>
        <taxon>Pseudomonadales</taxon>
        <taxon>Pseudomonadaceae</taxon>
        <taxon>Pseudomonas</taxon>
    </lineage>
</organism>